<comment type="caution">
    <text evidence="2">The sequence shown here is derived from an EMBL/GenBank/DDBJ whole genome shotgun (WGS) entry which is preliminary data.</text>
</comment>
<gene>
    <name evidence="2" type="ORF">UY27_C0001G0017</name>
</gene>
<protein>
    <recommendedName>
        <fullName evidence="4">DUF2723 domain-containing protein</fullName>
    </recommendedName>
</protein>
<feature type="transmembrane region" description="Helical" evidence="1">
    <location>
        <begin position="292"/>
        <end position="313"/>
    </location>
</feature>
<reference evidence="2 3" key="1">
    <citation type="journal article" date="2015" name="Nature">
        <title>rRNA introns, odd ribosomes, and small enigmatic genomes across a large radiation of phyla.</title>
        <authorList>
            <person name="Brown C.T."/>
            <person name="Hug L.A."/>
            <person name="Thomas B.C."/>
            <person name="Sharon I."/>
            <person name="Castelle C.J."/>
            <person name="Singh A."/>
            <person name="Wilkins M.J."/>
            <person name="Williams K.H."/>
            <person name="Banfield J.F."/>
        </authorList>
    </citation>
    <scope>NUCLEOTIDE SEQUENCE [LARGE SCALE GENOMIC DNA]</scope>
</reference>
<dbReference type="AlphaFoldDB" id="A0A0G1UQ96"/>
<feature type="transmembrane region" description="Helical" evidence="1">
    <location>
        <begin position="333"/>
        <end position="353"/>
    </location>
</feature>
<accession>A0A0G1UQ96</accession>
<sequence length="667" mass="75291">MVVVFVGFVSFLLFLFFQVTGIFGGDTGDLVTAAYLGGVPHPPGYPLYTLAGWLLAKLPVSTVVWRLTLLSSLPHAATAALVYWLVRHITKRTIPAVFAALVLVGNYLFFLYSVTPEVFALFDLFVIALIVLLFQWEQTKDRQYIFVASFFFGLSLSHHHVILFLVPALVYFIYKVSPLRVSLKLSFYKVRPLKVLGCFLIGLLPYLYLPIAGAGASIINWNRPVDVFSFIRLVSRADYGTFVSSGFYGTLLPQRFVQLKAYGTFLLLDLTLIGIFFGVLGFWWLWRVKRKLFWFFMIALIFLGPLFFFYASFPLVNRFTLGTYERFLLPSYVLMSVIVGIGFWQSIEMVGIIARRLKSPNHMFWMGAVGVVLMLYPVTLAGVTLWRFWGIRSDRTAENLAIDILSSVPSEGILLLQRDTPLFTAQYMRYAVGSRPDVTVIHTSRLATADYPKVLARVFPQLALPKETGDTFAAELVKANRGQTRILTNVPFAVEQGWAWVPRGLVYEFMREKEAPAVTDLIRQNEQLWNRYHDPTAGILSRYDHLMLSDVRDVYAGARLEFGKTLLRAGEGAIARTQFEKAIALGGDTQISDAYTLLGLSHLFAKNCDSALAAFAKAREANMIVDHLLPLYESVTYRDCVGDAARAKELLDEYEQLQKKTETPLGR</sequence>
<feature type="transmembrane region" description="Helical" evidence="1">
    <location>
        <begin position="118"/>
        <end position="134"/>
    </location>
</feature>
<feature type="transmembrane region" description="Helical" evidence="1">
    <location>
        <begin position="264"/>
        <end position="285"/>
    </location>
</feature>
<dbReference type="PANTHER" id="PTHR16214">
    <property type="entry name" value="TRANSMEMBRANE PROTEIN 260"/>
    <property type="match status" value="1"/>
</dbReference>
<name>A0A0G1UQ96_9BACT</name>
<organism evidence="2 3">
    <name type="scientific">Candidatus Gottesmanbacteria bacterium GW2011_GWA1_48_13</name>
    <dbReference type="NCBI Taxonomy" id="1618439"/>
    <lineage>
        <taxon>Bacteria</taxon>
        <taxon>Candidatus Gottesmaniibacteriota</taxon>
    </lineage>
</organism>
<dbReference type="PANTHER" id="PTHR16214:SF3">
    <property type="entry name" value="TRANSMEMBRANE PROTEIN 260"/>
    <property type="match status" value="1"/>
</dbReference>
<feature type="transmembrane region" description="Helical" evidence="1">
    <location>
        <begin position="146"/>
        <end position="174"/>
    </location>
</feature>
<feature type="transmembrane region" description="Helical" evidence="1">
    <location>
        <begin position="194"/>
        <end position="221"/>
    </location>
</feature>
<dbReference type="Proteomes" id="UP000034661">
    <property type="component" value="Unassembled WGS sequence"/>
</dbReference>
<dbReference type="InterPro" id="IPR052724">
    <property type="entry name" value="GT117_domain-containing"/>
</dbReference>
<feature type="transmembrane region" description="Helical" evidence="1">
    <location>
        <begin position="93"/>
        <end position="112"/>
    </location>
</feature>
<evidence type="ECO:0000256" key="1">
    <source>
        <dbReference type="SAM" id="Phobius"/>
    </source>
</evidence>
<evidence type="ECO:0008006" key="4">
    <source>
        <dbReference type="Google" id="ProtNLM"/>
    </source>
</evidence>
<keyword evidence="1" id="KW-1133">Transmembrane helix</keyword>
<keyword evidence="1" id="KW-0472">Membrane</keyword>
<dbReference type="SUPFAM" id="SSF48452">
    <property type="entry name" value="TPR-like"/>
    <property type="match status" value="1"/>
</dbReference>
<dbReference type="Gene3D" id="1.25.40.10">
    <property type="entry name" value="Tetratricopeptide repeat domain"/>
    <property type="match status" value="1"/>
</dbReference>
<dbReference type="Pfam" id="PF11028">
    <property type="entry name" value="TMEM260-like"/>
    <property type="match status" value="1"/>
</dbReference>
<dbReference type="InterPro" id="IPR011990">
    <property type="entry name" value="TPR-like_helical_dom_sf"/>
</dbReference>
<evidence type="ECO:0000313" key="3">
    <source>
        <dbReference type="Proteomes" id="UP000034661"/>
    </source>
</evidence>
<dbReference type="EMBL" id="LCPJ01000001">
    <property type="protein sequence ID" value="KKU96324.1"/>
    <property type="molecule type" value="Genomic_DNA"/>
</dbReference>
<evidence type="ECO:0000313" key="2">
    <source>
        <dbReference type="EMBL" id="KKU96324.1"/>
    </source>
</evidence>
<keyword evidence="1" id="KW-0812">Transmembrane</keyword>
<feature type="transmembrane region" description="Helical" evidence="1">
    <location>
        <begin position="365"/>
        <end position="389"/>
    </location>
</feature>
<proteinExistence type="predicted"/>
<feature type="transmembrane region" description="Helical" evidence="1">
    <location>
        <begin position="63"/>
        <end position="86"/>
    </location>
</feature>
<dbReference type="InterPro" id="IPR021280">
    <property type="entry name" value="TMEM260-like"/>
</dbReference>